<dbReference type="AlphaFoldDB" id="A7NMX3"/>
<proteinExistence type="predicted"/>
<feature type="domain" description="Peptidoglycan binding-like" evidence="2">
    <location>
        <begin position="163"/>
        <end position="220"/>
    </location>
</feature>
<dbReference type="InterPro" id="IPR036366">
    <property type="entry name" value="PGBDSf"/>
</dbReference>
<evidence type="ECO:0000259" key="3">
    <source>
        <dbReference type="Pfam" id="PF13699"/>
    </source>
</evidence>
<keyword evidence="5" id="KW-1185">Reference proteome</keyword>
<dbReference type="Proteomes" id="UP000000263">
    <property type="component" value="Chromosome"/>
</dbReference>
<dbReference type="Gene3D" id="1.10.101.10">
    <property type="entry name" value="PGBD-like superfamily/PGBD"/>
    <property type="match status" value="1"/>
</dbReference>
<dbReference type="RefSeq" id="WP_012121321.1">
    <property type="nucleotide sequence ID" value="NC_009767.1"/>
</dbReference>
<gene>
    <name evidence="4" type="ordered locus">Rcas_2826</name>
</gene>
<dbReference type="EMBL" id="CP000804">
    <property type="protein sequence ID" value="ABU58897.1"/>
    <property type="molecule type" value="Genomic_DNA"/>
</dbReference>
<dbReference type="InterPro" id="IPR025295">
    <property type="entry name" value="eCIS_core_dom"/>
</dbReference>
<evidence type="ECO:0000313" key="5">
    <source>
        <dbReference type="Proteomes" id="UP000000263"/>
    </source>
</evidence>
<feature type="compositionally biased region" description="Pro residues" evidence="1">
    <location>
        <begin position="226"/>
        <end position="242"/>
    </location>
</feature>
<reference evidence="4 5" key="1">
    <citation type="submission" date="2007-08" db="EMBL/GenBank/DDBJ databases">
        <title>Complete sequence of Roseiflexus castenholzii DSM 13941.</title>
        <authorList>
            <consortium name="US DOE Joint Genome Institute"/>
            <person name="Copeland A."/>
            <person name="Lucas S."/>
            <person name="Lapidus A."/>
            <person name="Barry K."/>
            <person name="Glavina del Rio T."/>
            <person name="Dalin E."/>
            <person name="Tice H."/>
            <person name="Pitluck S."/>
            <person name="Thompson L.S."/>
            <person name="Brettin T."/>
            <person name="Bruce D."/>
            <person name="Detter J.C."/>
            <person name="Han C."/>
            <person name="Tapia R."/>
            <person name="Schmutz J."/>
            <person name="Larimer F."/>
            <person name="Land M."/>
            <person name="Hauser L."/>
            <person name="Kyrpides N."/>
            <person name="Mikhailova N."/>
            <person name="Bryant D.A."/>
            <person name="Hanada S."/>
            <person name="Tsukatani Y."/>
            <person name="Richardson P."/>
        </authorList>
    </citation>
    <scope>NUCLEOTIDE SEQUENCE [LARGE SCALE GENOMIC DNA]</scope>
    <source>
        <strain evidence="5">DSM 13941 / HLO8</strain>
    </source>
</reference>
<feature type="region of interest" description="Disordered" evidence="1">
    <location>
        <begin position="214"/>
        <end position="245"/>
    </location>
</feature>
<dbReference type="Pfam" id="PF01471">
    <property type="entry name" value="PG_binding_1"/>
    <property type="match status" value="1"/>
</dbReference>
<dbReference type="SUPFAM" id="SSF47090">
    <property type="entry name" value="PGBD-like"/>
    <property type="match status" value="1"/>
</dbReference>
<sequence length="554" mass="57884">MSIRLSRTCQRAPSSLSKKTSDGHADRSAVSGRSGAVIDTMRGGAPLDREPRFGHDFSQVRIHADARAATVARSLDALAFTVGNDIAFAPGQYQPGSDEGRALLAHELTHTIQQTGGAVRVQRQTLPDLQGVGANLGLPETMQSPPSSGLQSGGRRMISYGSQGPDVADAQQLLNQHGAAPPLAVDGIFGPKTRQATIAFQKSRGLAPDGIIGPLTWGALESGAPGPQPPGPQPQPPGPQPQPVERWTNEDRLMVAAHIQPGVLTAHQASRIEPAVMALSDDEYTAFRALLQSAGSSMERAFLCKALAASRSLSDIADFAATIRGLSDNWLLRNLNVVDLNEADGVERGIIQQYGNSCGPTSVQVIRASADPIYALALRSAGPIEQASEHAVSAPDTIPNQMLAGEQKAILDTHAAAGTGNPATDRTQPTGGAWVEAEMNALSGATGVTYQTQIVGTQMTLDAALDVLRTNLAAGIFVPIVVGGSVGDTAHYVMAMAISGNRIQIHDVATGDTVWRTEQDFKASTLNLPSGHTMLTAIDVPSAVPTAQPQPATP</sequence>
<feature type="compositionally biased region" description="Low complexity" evidence="1">
    <location>
        <begin position="143"/>
        <end position="154"/>
    </location>
</feature>
<dbReference type="eggNOG" id="COG3409">
    <property type="taxonomic scope" value="Bacteria"/>
</dbReference>
<feature type="region of interest" description="Disordered" evidence="1">
    <location>
        <begin position="136"/>
        <end position="155"/>
    </location>
</feature>
<feature type="region of interest" description="Disordered" evidence="1">
    <location>
        <begin position="1"/>
        <end position="51"/>
    </location>
</feature>
<dbReference type="STRING" id="383372.Rcas_2826"/>
<dbReference type="InterPro" id="IPR002477">
    <property type="entry name" value="Peptidoglycan-bd-like"/>
</dbReference>
<evidence type="ECO:0000256" key="1">
    <source>
        <dbReference type="SAM" id="MobiDB-lite"/>
    </source>
</evidence>
<evidence type="ECO:0000259" key="2">
    <source>
        <dbReference type="Pfam" id="PF01471"/>
    </source>
</evidence>
<dbReference type="KEGG" id="rca:Rcas_2826"/>
<dbReference type="Pfam" id="PF13699">
    <property type="entry name" value="eCIS_core"/>
    <property type="match status" value="1"/>
</dbReference>
<dbReference type="HOGENOM" id="CLU_491648_0_0_0"/>
<evidence type="ECO:0000313" key="4">
    <source>
        <dbReference type="EMBL" id="ABU58897.1"/>
    </source>
</evidence>
<protein>
    <submittedName>
        <fullName evidence="4">Peptidoglycan-binding domain 1 protein</fullName>
    </submittedName>
</protein>
<feature type="domain" description="eCIS core" evidence="3">
    <location>
        <begin position="50"/>
        <end position="117"/>
    </location>
</feature>
<organism evidence="4 5">
    <name type="scientific">Roseiflexus castenholzii (strain DSM 13941 / HLO8)</name>
    <dbReference type="NCBI Taxonomy" id="383372"/>
    <lineage>
        <taxon>Bacteria</taxon>
        <taxon>Bacillati</taxon>
        <taxon>Chloroflexota</taxon>
        <taxon>Chloroflexia</taxon>
        <taxon>Chloroflexales</taxon>
        <taxon>Roseiflexineae</taxon>
        <taxon>Roseiflexaceae</taxon>
        <taxon>Roseiflexus</taxon>
    </lineage>
</organism>
<dbReference type="InterPro" id="IPR036365">
    <property type="entry name" value="PGBD-like_sf"/>
</dbReference>
<name>A7NMX3_ROSCS</name>
<accession>A7NMX3</accession>
<feature type="compositionally biased region" description="Polar residues" evidence="1">
    <location>
        <begin position="1"/>
        <end position="18"/>
    </location>
</feature>